<dbReference type="SUPFAM" id="SSF51735">
    <property type="entry name" value="NAD(P)-binding Rossmann-fold domains"/>
    <property type="match status" value="1"/>
</dbReference>
<dbReference type="PANTHER" id="PTHR43060:SF15">
    <property type="entry name" value="3-HYDROXYISOBUTYRATE DEHYDROGENASE-LIKE 1, MITOCHONDRIAL-RELATED"/>
    <property type="match status" value="1"/>
</dbReference>
<feature type="active site" evidence="4">
    <location>
        <position position="171"/>
    </location>
</feature>
<dbReference type="PANTHER" id="PTHR43060">
    <property type="entry name" value="3-HYDROXYISOBUTYRATE DEHYDROGENASE-LIKE 1, MITOCHONDRIAL-RELATED"/>
    <property type="match status" value="1"/>
</dbReference>
<evidence type="ECO:0000256" key="3">
    <source>
        <dbReference type="ARBA" id="ARBA00023027"/>
    </source>
</evidence>
<feature type="domain" description="6-phosphogluconate dehydrogenase NADP-binding" evidence="5">
    <location>
        <begin position="3"/>
        <end position="160"/>
    </location>
</feature>
<accession>A0A2P7Q1P5</accession>
<comment type="similarity">
    <text evidence="1">Belongs to the HIBADH-related family.</text>
</comment>
<dbReference type="OrthoDB" id="9804542at2"/>
<dbReference type="InterPro" id="IPR036291">
    <property type="entry name" value="NAD(P)-bd_dom_sf"/>
</dbReference>
<dbReference type="RefSeq" id="WP_106776645.1">
    <property type="nucleotide sequence ID" value="NZ_JYGE01000003.1"/>
</dbReference>
<proteinExistence type="inferred from homology"/>
<dbReference type="GO" id="GO:0050661">
    <property type="term" value="F:NADP binding"/>
    <property type="evidence" value="ECO:0007669"/>
    <property type="project" value="InterPro"/>
</dbReference>
<dbReference type="InterPro" id="IPR015815">
    <property type="entry name" value="HIBADH-related"/>
</dbReference>
<dbReference type="GO" id="GO:0051287">
    <property type="term" value="F:NAD binding"/>
    <property type="evidence" value="ECO:0007669"/>
    <property type="project" value="InterPro"/>
</dbReference>
<dbReference type="Pfam" id="PF14833">
    <property type="entry name" value="NAD_binding_11"/>
    <property type="match status" value="1"/>
</dbReference>
<evidence type="ECO:0000259" key="5">
    <source>
        <dbReference type="Pfam" id="PF03446"/>
    </source>
</evidence>
<evidence type="ECO:0000256" key="4">
    <source>
        <dbReference type="PIRSR" id="PIRSR000103-1"/>
    </source>
</evidence>
<keyword evidence="8" id="KW-1185">Reference proteome</keyword>
<evidence type="ECO:0000313" key="7">
    <source>
        <dbReference type="EMBL" id="PSJ31885.1"/>
    </source>
</evidence>
<comment type="caution">
    <text evidence="7">The sequence shown here is derived from an EMBL/GenBank/DDBJ whole genome shotgun (WGS) entry which is preliminary data.</text>
</comment>
<sequence length="292" mass="32387">MQKVAFIGAGVMGKNMIRNFMKKNIDISFYTRTKEKALDLIDEGAHWCDSVKECVLDKKVIITMVGYPSDIEEIYLGRDGIIENAAEGSYLIDMTTTDPKLAKKLFDKSKEKGLHFMDAPVSGSDIRAVDGTLTIMVGGELKDFEACYPIFNCLGNIIIYEGPSGSGQHTKMANQIAISGAISGVCEALYYANKVGLDETKTLITISTGAAASFQMENMAPKILDEEYEAGFFIKHFVKDMEIAIKEAENKNIDLPVLARVLKNYQSLEKQGYGDLGIQALYKFYEDEDKDK</sequence>
<evidence type="ECO:0000259" key="6">
    <source>
        <dbReference type="Pfam" id="PF14833"/>
    </source>
</evidence>
<evidence type="ECO:0000313" key="8">
    <source>
        <dbReference type="Proteomes" id="UP000241434"/>
    </source>
</evidence>
<dbReference type="EMBL" id="JYGE01000003">
    <property type="protein sequence ID" value="PSJ31885.1"/>
    <property type="molecule type" value="Genomic_DNA"/>
</dbReference>
<protein>
    <submittedName>
        <fullName evidence="7">Oxidoreductase</fullName>
    </submittedName>
</protein>
<organism evidence="7 8">
    <name type="scientific">Peptostreptococcus russellii</name>
    <dbReference type="NCBI Taxonomy" id="215200"/>
    <lineage>
        <taxon>Bacteria</taxon>
        <taxon>Bacillati</taxon>
        <taxon>Bacillota</taxon>
        <taxon>Clostridia</taxon>
        <taxon>Peptostreptococcales</taxon>
        <taxon>Peptostreptococcaceae</taxon>
        <taxon>Peptostreptococcus</taxon>
    </lineage>
</organism>
<dbReference type="AlphaFoldDB" id="A0A2P7Q1P5"/>
<dbReference type="SUPFAM" id="SSF48179">
    <property type="entry name" value="6-phosphogluconate dehydrogenase C-terminal domain-like"/>
    <property type="match status" value="1"/>
</dbReference>
<gene>
    <name evidence="7" type="ORF">UF10_04570</name>
</gene>
<keyword evidence="2" id="KW-0560">Oxidoreductase</keyword>
<dbReference type="InterPro" id="IPR013328">
    <property type="entry name" value="6PGD_dom2"/>
</dbReference>
<dbReference type="Gene3D" id="3.40.50.720">
    <property type="entry name" value="NAD(P)-binding Rossmann-like Domain"/>
    <property type="match status" value="1"/>
</dbReference>
<reference evidence="7" key="1">
    <citation type="thesis" date="2015" institute="Rutgers" country="The State University of New Jersey, 14 College Farm Rd., New Brunswick, NJ, USA">
        <title>Ammonia toxicity in bacteria and its implications for treatment of and resource recovery from highly nitrogenous organic wastes.</title>
        <authorList>
            <person name="Luther A.K."/>
        </authorList>
    </citation>
    <scope>NUCLEOTIDE SEQUENCE</scope>
    <source>
        <strain evidence="7">RT-10B</strain>
    </source>
</reference>
<dbReference type="InterPro" id="IPR008927">
    <property type="entry name" value="6-PGluconate_DH-like_C_sf"/>
</dbReference>
<dbReference type="PIRSF" id="PIRSF000103">
    <property type="entry name" value="HIBADH"/>
    <property type="match status" value="1"/>
</dbReference>
<dbReference type="Pfam" id="PF03446">
    <property type="entry name" value="NAD_binding_2"/>
    <property type="match status" value="1"/>
</dbReference>
<evidence type="ECO:0000256" key="1">
    <source>
        <dbReference type="ARBA" id="ARBA00009080"/>
    </source>
</evidence>
<dbReference type="GO" id="GO:0016491">
    <property type="term" value="F:oxidoreductase activity"/>
    <property type="evidence" value="ECO:0007669"/>
    <property type="project" value="UniProtKB-KW"/>
</dbReference>
<keyword evidence="3" id="KW-0520">NAD</keyword>
<dbReference type="Gene3D" id="1.10.1040.10">
    <property type="entry name" value="N-(1-d-carboxylethyl)-l-norvaline Dehydrogenase, domain 2"/>
    <property type="match status" value="1"/>
</dbReference>
<dbReference type="InterPro" id="IPR029154">
    <property type="entry name" value="HIBADH-like_NADP-bd"/>
</dbReference>
<name>A0A2P7Q1P5_9FIRM</name>
<dbReference type="Proteomes" id="UP000241434">
    <property type="component" value="Unassembled WGS sequence"/>
</dbReference>
<evidence type="ECO:0000256" key="2">
    <source>
        <dbReference type="ARBA" id="ARBA00023002"/>
    </source>
</evidence>
<dbReference type="InterPro" id="IPR006115">
    <property type="entry name" value="6PGDH_NADP-bd"/>
</dbReference>
<feature type="domain" description="3-hydroxyisobutyrate dehydrogenase-like NAD-binding" evidence="6">
    <location>
        <begin position="165"/>
        <end position="285"/>
    </location>
</feature>